<dbReference type="OrthoDB" id="9806359at2"/>
<organism evidence="3 4">
    <name type="scientific">Sinorhizobium terangae</name>
    <dbReference type="NCBI Taxonomy" id="110322"/>
    <lineage>
        <taxon>Bacteria</taxon>
        <taxon>Pseudomonadati</taxon>
        <taxon>Pseudomonadota</taxon>
        <taxon>Alphaproteobacteria</taxon>
        <taxon>Hyphomicrobiales</taxon>
        <taxon>Rhizobiaceae</taxon>
        <taxon>Sinorhizobium/Ensifer group</taxon>
        <taxon>Sinorhizobium</taxon>
    </lineage>
</organism>
<accession>A0A6N7LHP9</accession>
<evidence type="ECO:0000256" key="1">
    <source>
        <dbReference type="ARBA" id="ARBA00008558"/>
    </source>
</evidence>
<evidence type="ECO:0000256" key="2">
    <source>
        <dbReference type="ARBA" id="ARBA00023235"/>
    </source>
</evidence>
<comment type="similarity">
    <text evidence="1">Belongs to the N-acylglucosamine 2-epimerase family.</text>
</comment>
<dbReference type="InterPro" id="IPR034116">
    <property type="entry name" value="AGE_dom"/>
</dbReference>
<keyword evidence="4" id="KW-1185">Reference proteome</keyword>
<reference evidence="3 4" key="1">
    <citation type="journal article" date="2013" name="Genome Biol.">
        <title>Comparative genomics of the core and accessory genomes of 48 Sinorhizobium strains comprising five genospecies.</title>
        <authorList>
            <person name="Sugawara M."/>
            <person name="Epstein B."/>
            <person name="Badgley B.D."/>
            <person name="Unno T."/>
            <person name="Xu L."/>
            <person name="Reese J."/>
            <person name="Gyaneshwar P."/>
            <person name="Denny R."/>
            <person name="Mudge J."/>
            <person name="Bharti A.K."/>
            <person name="Farmer A.D."/>
            <person name="May G.D."/>
            <person name="Woodward J.E."/>
            <person name="Medigue C."/>
            <person name="Vallenet D."/>
            <person name="Lajus A."/>
            <person name="Rouy Z."/>
            <person name="Martinez-Vaz B."/>
            <person name="Tiffin P."/>
            <person name="Young N.D."/>
            <person name="Sadowsky M.J."/>
        </authorList>
    </citation>
    <scope>NUCLEOTIDE SEQUENCE [LARGE SCALE GENOMIC DNA]</scope>
    <source>
        <strain evidence="3 4">USDA4894</strain>
    </source>
</reference>
<dbReference type="PANTHER" id="PTHR15108">
    <property type="entry name" value="N-ACYLGLUCOSAMINE-2-EPIMERASE"/>
    <property type="match status" value="1"/>
</dbReference>
<evidence type="ECO:0000313" key="3">
    <source>
        <dbReference type="EMBL" id="MQX16729.1"/>
    </source>
</evidence>
<dbReference type="Proteomes" id="UP000439983">
    <property type="component" value="Unassembled WGS sequence"/>
</dbReference>
<dbReference type="RefSeq" id="WP_153440651.1">
    <property type="nucleotide sequence ID" value="NZ_JACIGA010000007.1"/>
</dbReference>
<evidence type="ECO:0000313" key="4">
    <source>
        <dbReference type="Proteomes" id="UP000439983"/>
    </source>
</evidence>
<dbReference type="InterPro" id="IPR012341">
    <property type="entry name" value="6hp_glycosidase-like_sf"/>
</dbReference>
<keyword evidence="2 3" id="KW-0413">Isomerase</keyword>
<dbReference type="AlphaFoldDB" id="A0A6N7LHP9"/>
<gene>
    <name evidence="3" type="ORF">GHK62_18785</name>
</gene>
<dbReference type="Pfam" id="PF07221">
    <property type="entry name" value="GlcNAc_2-epim"/>
    <property type="match status" value="1"/>
</dbReference>
<dbReference type="InterPro" id="IPR010819">
    <property type="entry name" value="AGE/CE"/>
</dbReference>
<sequence length="385" mass="43505">MDIHSEARELADWLANAALPLWRQKGFDAAGGGFVETIDMEGEPTRADRRSRVQPRQVYCFAEAGRRGWAGDWSTVAEGGLAYFDRVYRLPSGFYGALADAGGQLIDPSFDLYNQAFALLAFAYLAQVFPERSGEMAERSNDLRQKLETYCKHPIAGFEEDNPSRLPLGSNPHMHLFEACLACETVEGFDRVTWANLVDEIAQLAMDRFIDAETGALREFFDDDWKPFPGEKGRIVEPGHQFEWAWLLLRWAERRGNAEAIVKARRLFEIGEEHGICHKRDVAVMTLLDDFSVADPVARLWPQTEWLKAAIRFAALTEGKERERYLASATRASAALGRFLGTPIRGLWRDKQQADGAFVEEPAPASSFYHIVCAIYELQDCLKRM</sequence>
<dbReference type="GO" id="GO:0005975">
    <property type="term" value="P:carbohydrate metabolic process"/>
    <property type="evidence" value="ECO:0007669"/>
    <property type="project" value="InterPro"/>
</dbReference>
<name>A0A6N7LHP9_SINTE</name>
<dbReference type="InterPro" id="IPR008928">
    <property type="entry name" value="6-hairpin_glycosidase_sf"/>
</dbReference>
<proteinExistence type="inferred from homology"/>
<dbReference type="CDD" id="cd00249">
    <property type="entry name" value="AGE"/>
    <property type="match status" value="1"/>
</dbReference>
<dbReference type="SUPFAM" id="SSF48208">
    <property type="entry name" value="Six-hairpin glycosidases"/>
    <property type="match status" value="1"/>
</dbReference>
<dbReference type="EMBL" id="WITC01000071">
    <property type="protein sequence ID" value="MQX16729.1"/>
    <property type="molecule type" value="Genomic_DNA"/>
</dbReference>
<dbReference type="GO" id="GO:0016853">
    <property type="term" value="F:isomerase activity"/>
    <property type="evidence" value="ECO:0007669"/>
    <property type="project" value="UniProtKB-KW"/>
</dbReference>
<protein>
    <submittedName>
        <fullName evidence="3">Mannose-6-phosphate isomerase</fullName>
    </submittedName>
</protein>
<dbReference type="Gene3D" id="1.50.10.10">
    <property type="match status" value="1"/>
</dbReference>
<comment type="caution">
    <text evidence="3">The sequence shown here is derived from an EMBL/GenBank/DDBJ whole genome shotgun (WGS) entry which is preliminary data.</text>
</comment>